<organism evidence="2 3">
    <name type="scientific">Zasmidium cellare</name>
    <name type="common">Wine cellar mold</name>
    <name type="synonym">Racodium cellare</name>
    <dbReference type="NCBI Taxonomy" id="395010"/>
    <lineage>
        <taxon>Eukaryota</taxon>
        <taxon>Fungi</taxon>
        <taxon>Dikarya</taxon>
        <taxon>Ascomycota</taxon>
        <taxon>Pezizomycotina</taxon>
        <taxon>Dothideomycetes</taxon>
        <taxon>Dothideomycetidae</taxon>
        <taxon>Mycosphaerellales</taxon>
        <taxon>Mycosphaerellaceae</taxon>
        <taxon>Zasmidium</taxon>
    </lineage>
</organism>
<sequence length="167" mass="18912">MGLDGAYDDGSYGYEQPDSVWGGQNYTWNGCYSSRDGYGYGNDYFRQYGALEYGWSFAGFHDYIRHQTGLYHPLPQYQGNGQYYHSGNGYVFDTPRTVPDTNHSIHDLYRPTDMNLSINPAHPNGDKDSYRPNGIGAERRPSGVYAPHRPVERYVPGLDGGHRLAVR</sequence>
<protein>
    <submittedName>
        <fullName evidence="2">Uncharacterized protein</fullName>
    </submittedName>
</protein>
<name>A0ABR0E404_ZASCE</name>
<reference evidence="2 3" key="1">
    <citation type="journal article" date="2023" name="G3 (Bethesda)">
        <title>A chromosome-level genome assembly of Zasmidium syzygii isolated from banana leaves.</title>
        <authorList>
            <person name="van Westerhoven A.C."/>
            <person name="Mehrabi R."/>
            <person name="Talebi R."/>
            <person name="Steentjes M.B.F."/>
            <person name="Corcolon B."/>
            <person name="Chong P.A."/>
            <person name="Kema G.H.J."/>
            <person name="Seidl M.F."/>
        </authorList>
    </citation>
    <scope>NUCLEOTIDE SEQUENCE [LARGE SCALE GENOMIC DNA]</scope>
    <source>
        <strain evidence="2 3">P124</strain>
    </source>
</reference>
<dbReference type="EMBL" id="JAXOVC010000010">
    <property type="protein sequence ID" value="KAK4496125.1"/>
    <property type="molecule type" value="Genomic_DNA"/>
</dbReference>
<comment type="caution">
    <text evidence="2">The sequence shown here is derived from an EMBL/GenBank/DDBJ whole genome shotgun (WGS) entry which is preliminary data.</text>
</comment>
<feature type="region of interest" description="Disordered" evidence="1">
    <location>
        <begin position="119"/>
        <end position="151"/>
    </location>
</feature>
<dbReference type="Proteomes" id="UP001305779">
    <property type="component" value="Unassembled WGS sequence"/>
</dbReference>
<accession>A0ABR0E404</accession>
<proteinExistence type="predicted"/>
<gene>
    <name evidence="2" type="ORF">PRZ48_012104</name>
</gene>
<keyword evidence="3" id="KW-1185">Reference proteome</keyword>
<evidence type="ECO:0000256" key="1">
    <source>
        <dbReference type="SAM" id="MobiDB-lite"/>
    </source>
</evidence>
<evidence type="ECO:0000313" key="2">
    <source>
        <dbReference type="EMBL" id="KAK4496125.1"/>
    </source>
</evidence>
<evidence type="ECO:0000313" key="3">
    <source>
        <dbReference type="Proteomes" id="UP001305779"/>
    </source>
</evidence>